<dbReference type="EMBL" id="CAIJ01000005">
    <property type="protein sequence ID" value="CCI00647.1"/>
    <property type="molecule type" value="Genomic_DNA"/>
</dbReference>
<dbReference type="GO" id="GO:0016706">
    <property type="term" value="F:2-oxoglutarate-dependent dioxygenase activity"/>
    <property type="evidence" value="ECO:0007669"/>
    <property type="project" value="UniProtKB-ARBA"/>
</dbReference>
<organism evidence="1 2">
    <name type="scientific">Microcystis aeruginosa PCC 9443</name>
    <dbReference type="NCBI Taxonomy" id="1160281"/>
    <lineage>
        <taxon>Bacteria</taxon>
        <taxon>Bacillati</taxon>
        <taxon>Cyanobacteriota</taxon>
        <taxon>Cyanophyceae</taxon>
        <taxon>Oscillatoriophycideae</taxon>
        <taxon>Chroococcales</taxon>
        <taxon>Microcystaceae</taxon>
        <taxon>Microcystis</taxon>
    </lineage>
</organism>
<gene>
    <name evidence="1" type="ORF">MICAC_1020002</name>
</gene>
<comment type="caution">
    <text evidence="1">The sequence shown here is derived from an EMBL/GenBank/DDBJ whole genome shotgun (WGS) entry which is preliminary data.</text>
</comment>
<dbReference type="RefSeq" id="WP_002765592.1">
    <property type="nucleotide sequence ID" value="NZ_HE972941.1"/>
</dbReference>
<dbReference type="PANTHER" id="PTHR20883:SF48">
    <property type="entry name" value="ECTOINE DIOXYGENASE"/>
    <property type="match status" value="1"/>
</dbReference>
<proteinExistence type="predicted"/>
<dbReference type="HOGENOM" id="CLU_1014938_0_0_3"/>
<dbReference type="Pfam" id="PF05721">
    <property type="entry name" value="PhyH"/>
    <property type="match status" value="1"/>
</dbReference>
<evidence type="ECO:0008006" key="3">
    <source>
        <dbReference type="Google" id="ProtNLM"/>
    </source>
</evidence>
<reference evidence="1 2" key="1">
    <citation type="submission" date="2012-04" db="EMBL/GenBank/DDBJ databases">
        <authorList>
            <person name="Genoscope - CEA"/>
        </authorList>
    </citation>
    <scope>NUCLEOTIDE SEQUENCE [LARGE SCALE GENOMIC DNA]</scope>
    <source>
        <strain evidence="1 2">9443</strain>
    </source>
</reference>
<dbReference type="InterPro" id="IPR008775">
    <property type="entry name" value="Phytyl_CoA_dOase-like"/>
</dbReference>
<dbReference type="GO" id="GO:0005506">
    <property type="term" value="F:iron ion binding"/>
    <property type="evidence" value="ECO:0007669"/>
    <property type="project" value="UniProtKB-ARBA"/>
</dbReference>
<protein>
    <recommendedName>
        <fullName evidence="3">Phytanoyl-CoA dioxygenase</fullName>
    </recommendedName>
</protein>
<name>I4FY86_MICAE</name>
<evidence type="ECO:0000313" key="1">
    <source>
        <dbReference type="EMBL" id="CCI00647.1"/>
    </source>
</evidence>
<sequence>MPSLSIDQNKIKQLFQTQRYVILNSTFQEELLSNIKKVCDQIINCAEFNRNDLFSNYYLKHRPDHSVLYDSYQRFCEFADLARSKELVEIITSIYSPNFYVYENSLVYKSKGKANAVPWHQDFINRPNEPTKVIAWIAIDNITEENGCMYAIPGSHKLGFLPWFTVKGETHHTRVDMSKVDESKAVPLEMKAGDVLIFHQLLLHSSREVHTDLPRRAYRISYQNFEQSFTPRGTPIVISLSDKDVLKKAYNYETKRNNLLRQGIRKIGKILVNF</sequence>
<evidence type="ECO:0000313" key="2">
    <source>
        <dbReference type="Proteomes" id="UP000003480"/>
    </source>
</evidence>
<dbReference type="AlphaFoldDB" id="I4FY86"/>
<accession>I4FY86</accession>
<dbReference type="Proteomes" id="UP000003480">
    <property type="component" value="Unassembled WGS sequence"/>
</dbReference>
<dbReference type="SUPFAM" id="SSF51197">
    <property type="entry name" value="Clavaminate synthase-like"/>
    <property type="match status" value="1"/>
</dbReference>
<dbReference type="Gene3D" id="2.60.120.620">
    <property type="entry name" value="q2cbj1_9rhob like domain"/>
    <property type="match status" value="1"/>
</dbReference>
<dbReference type="PANTHER" id="PTHR20883">
    <property type="entry name" value="PHYTANOYL-COA DIOXYGENASE DOMAIN CONTAINING 1"/>
    <property type="match status" value="1"/>
</dbReference>